<organism evidence="2 3">
    <name type="scientific">Dibothriocephalus latus</name>
    <name type="common">Fish tapeworm</name>
    <name type="synonym">Diphyllobothrium latum</name>
    <dbReference type="NCBI Taxonomy" id="60516"/>
    <lineage>
        <taxon>Eukaryota</taxon>
        <taxon>Metazoa</taxon>
        <taxon>Spiralia</taxon>
        <taxon>Lophotrochozoa</taxon>
        <taxon>Platyhelminthes</taxon>
        <taxon>Cestoda</taxon>
        <taxon>Eucestoda</taxon>
        <taxon>Diphyllobothriidea</taxon>
        <taxon>Diphyllobothriidae</taxon>
        <taxon>Dibothriocephalus</taxon>
    </lineage>
</organism>
<feature type="coiled-coil region" evidence="1">
    <location>
        <begin position="7"/>
        <end position="34"/>
    </location>
</feature>
<dbReference type="AlphaFoldDB" id="A0A3P7P2R7"/>
<feature type="non-terminal residue" evidence="2">
    <location>
        <position position="97"/>
    </location>
</feature>
<proteinExistence type="predicted"/>
<evidence type="ECO:0000313" key="2">
    <source>
        <dbReference type="EMBL" id="VDN36781.1"/>
    </source>
</evidence>
<evidence type="ECO:0000256" key="1">
    <source>
        <dbReference type="SAM" id="Coils"/>
    </source>
</evidence>
<protein>
    <submittedName>
        <fullName evidence="2">Uncharacterized protein</fullName>
    </submittedName>
</protein>
<reference evidence="2 3" key="1">
    <citation type="submission" date="2018-11" db="EMBL/GenBank/DDBJ databases">
        <authorList>
            <consortium name="Pathogen Informatics"/>
        </authorList>
    </citation>
    <scope>NUCLEOTIDE SEQUENCE [LARGE SCALE GENOMIC DNA]</scope>
</reference>
<dbReference type="OrthoDB" id="5583482at2759"/>
<sequence length="97" mass="11060">MCNEVAAREATEKLHRVEKENAALEARLAEMGELQASYDDLLHLKSDLEYCQRRETQLSEFTRRLTERNAALQSDYLSTQSRLQASESAVSEARRAA</sequence>
<dbReference type="Proteomes" id="UP000281553">
    <property type="component" value="Unassembled WGS sequence"/>
</dbReference>
<keyword evidence="3" id="KW-1185">Reference proteome</keyword>
<keyword evidence="1" id="KW-0175">Coiled coil</keyword>
<gene>
    <name evidence="2" type="ORF">DILT_LOCUS17132</name>
</gene>
<accession>A0A3P7P2R7</accession>
<dbReference type="EMBL" id="UYRU01089540">
    <property type="protein sequence ID" value="VDN36781.1"/>
    <property type="molecule type" value="Genomic_DNA"/>
</dbReference>
<evidence type="ECO:0000313" key="3">
    <source>
        <dbReference type="Proteomes" id="UP000281553"/>
    </source>
</evidence>
<name>A0A3P7P2R7_DIBLA</name>